<accession>A0ABU6QWL5</accession>
<evidence type="ECO:0000313" key="3">
    <source>
        <dbReference type="Proteomes" id="UP001341840"/>
    </source>
</evidence>
<sequence>MENIKAVLRLNEQLESDTNFRRRMNPANQNLENVIQDLCVRGSTWELGARNNPLYLKRHDLRPLVRVEKLIAKAMTEIIKNLHTTRHPLAFPNVIARLCEAVGVSYRAPNSDEAVPKIRPITAAVMENIRYPHHQPPPPPLQPQQYVGEGQLKQSSMRASWPKTPHMGFASEKLEIQAEQAQIHKEFTNYKKNFSTLMGKMNKNFEDQRTEMGNINHNILSHTVSSEAKSYYNCWGLQQMNPSLAPLPPTSISTLIQNNVQENKPMFDGMLRPWPVGEPSTGDKGKAPVDKDALRDPNAESDNE</sequence>
<dbReference type="Proteomes" id="UP001341840">
    <property type="component" value="Unassembled WGS sequence"/>
</dbReference>
<organism evidence="2 3">
    <name type="scientific">Stylosanthes scabra</name>
    <dbReference type="NCBI Taxonomy" id="79078"/>
    <lineage>
        <taxon>Eukaryota</taxon>
        <taxon>Viridiplantae</taxon>
        <taxon>Streptophyta</taxon>
        <taxon>Embryophyta</taxon>
        <taxon>Tracheophyta</taxon>
        <taxon>Spermatophyta</taxon>
        <taxon>Magnoliopsida</taxon>
        <taxon>eudicotyledons</taxon>
        <taxon>Gunneridae</taxon>
        <taxon>Pentapetalae</taxon>
        <taxon>rosids</taxon>
        <taxon>fabids</taxon>
        <taxon>Fabales</taxon>
        <taxon>Fabaceae</taxon>
        <taxon>Papilionoideae</taxon>
        <taxon>50 kb inversion clade</taxon>
        <taxon>dalbergioids sensu lato</taxon>
        <taxon>Dalbergieae</taxon>
        <taxon>Pterocarpus clade</taxon>
        <taxon>Stylosanthes</taxon>
    </lineage>
</organism>
<feature type="region of interest" description="Disordered" evidence="1">
    <location>
        <begin position="271"/>
        <end position="304"/>
    </location>
</feature>
<feature type="compositionally biased region" description="Basic and acidic residues" evidence="1">
    <location>
        <begin position="281"/>
        <end position="298"/>
    </location>
</feature>
<comment type="caution">
    <text evidence="2">The sequence shown here is derived from an EMBL/GenBank/DDBJ whole genome shotgun (WGS) entry which is preliminary data.</text>
</comment>
<evidence type="ECO:0000256" key="1">
    <source>
        <dbReference type="SAM" id="MobiDB-lite"/>
    </source>
</evidence>
<keyword evidence="3" id="KW-1185">Reference proteome</keyword>
<gene>
    <name evidence="2" type="ORF">PIB30_094468</name>
</gene>
<name>A0ABU6QWL5_9FABA</name>
<evidence type="ECO:0000313" key="2">
    <source>
        <dbReference type="EMBL" id="MED6115827.1"/>
    </source>
</evidence>
<reference evidence="2 3" key="1">
    <citation type="journal article" date="2023" name="Plants (Basel)">
        <title>Bridging the Gap: Combining Genomics and Transcriptomics Approaches to Understand Stylosanthes scabra, an Orphan Legume from the Brazilian Caatinga.</title>
        <authorList>
            <person name="Ferreira-Neto J.R.C."/>
            <person name="da Silva M.D."/>
            <person name="Binneck E."/>
            <person name="de Melo N.F."/>
            <person name="da Silva R.H."/>
            <person name="de Melo A.L.T.M."/>
            <person name="Pandolfi V."/>
            <person name="Bustamante F.O."/>
            <person name="Brasileiro-Vidal A.C."/>
            <person name="Benko-Iseppon A.M."/>
        </authorList>
    </citation>
    <scope>NUCLEOTIDE SEQUENCE [LARGE SCALE GENOMIC DNA]</scope>
    <source>
        <tissue evidence="2">Leaves</tissue>
    </source>
</reference>
<proteinExistence type="predicted"/>
<protein>
    <submittedName>
        <fullName evidence="2">Uncharacterized protein</fullName>
    </submittedName>
</protein>
<dbReference type="EMBL" id="JASCZI010002090">
    <property type="protein sequence ID" value="MED6115827.1"/>
    <property type="molecule type" value="Genomic_DNA"/>
</dbReference>